<dbReference type="GO" id="GO:0016887">
    <property type="term" value="F:ATP hydrolysis activity"/>
    <property type="evidence" value="ECO:0007669"/>
    <property type="project" value="InterPro"/>
</dbReference>
<name>A0A9Q0FVW5_9ROSI</name>
<dbReference type="PANTHER" id="PTHR23069">
    <property type="entry name" value="AAA DOMAIN-CONTAINING"/>
    <property type="match status" value="1"/>
</dbReference>
<evidence type="ECO:0000313" key="6">
    <source>
        <dbReference type="Proteomes" id="UP001141552"/>
    </source>
</evidence>
<dbReference type="GO" id="GO:0006334">
    <property type="term" value="P:nucleosome assembly"/>
    <property type="evidence" value="ECO:0007669"/>
    <property type="project" value="TreeGrafter"/>
</dbReference>
<dbReference type="GO" id="GO:0003682">
    <property type="term" value="F:chromatin binding"/>
    <property type="evidence" value="ECO:0007669"/>
    <property type="project" value="TreeGrafter"/>
</dbReference>
<dbReference type="GO" id="GO:0005524">
    <property type="term" value="F:ATP binding"/>
    <property type="evidence" value="ECO:0007669"/>
    <property type="project" value="UniProtKB-KW"/>
</dbReference>
<dbReference type="Pfam" id="PF00004">
    <property type="entry name" value="AAA"/>
    <property type="match status" value="1"/>
</dbReference>
<feature type="domain" description="ATPase AAA-type core" evidence="4">
    <location>
        <begin position="14"/>
        <end position="65"/>
    </location>
</feature>
<reference evidence="5" key="1">
    <citation type="submission" date="2022-02" db="EMBL/GenBank/DDBJ databases">
        <authorList>
            <person name="Henning P.M."/>
            <person name="McCubbin A.G."/>
            <person name="Shore J.S."/>
        </authorList>
    </citation>
    <scope>NUCLEOTIDE SEQUENCE</scope>
    <source>
        <strain evidence="5">F60SS</strain>
        <tissue evidence="5">Leaves</tissue>
    </source>
</reference>
<dbReference type="AlphaFoldDB" id="A0A9Q0FVW5"/>
<evidence type="ECO:0000256" key="2">
    <source>
        <dbReference type="ARBA" id="ARBA00022741"/>
    </source>
</evidence>
<gene>
    <name evidence="5" type="primary">CDC48_4</name>
    <name evidence="5" type="ORF">Tsubulata_013928</name>
</gene>
<dbReference type="FunFam" id="3.40.50.300:FF:004781">
    <property type="entry name" value="Bromodomain protein"/>
    <property type="match status" value="1"/>
</dbReference>
<keyword evidence="2" id="KW-0547">Nucleotide-binding</keyword>
<accession>A0A9Q0FVW5</accession>
<sequence>MERVQIFLRRHLGDKGKQEQAHPLTLMDGLQSRAHVIVIGVTTRPNSIDPELRRFGRFDKELDIGVPDEIGRLGILHFHTKNMSPSDDVDLAKVAKEAQGSVSVDLAALCTEAAL</sequence>
<proteinExistence type="inferred from homology"/>
<organism evidence="5 6">
    <name type="scientific">Turnera subulata</name>
    <dbReference type="NCBI Taxonomy" id="218843"/>
    <lineage>
        <taxon>Eukaryota</taxon>
        <taxon>Viridiplantae</taxon>
        <taxon>Streptophyta</taxon>
        <taxon>Embryophyta</taxon>
        <taxon>Tracheophyta</taxon>
        <taxon>Spermatophyta</taxon>
        <taxon>Magnoliopsida</taxon>
        <taxon>eudicotyledons</taxon>
        <taxon>Gunneridae</taxon>
        <taxon>Pentapetalae</taxon>
        <taxon>rosids</taxon>
        <taxon>fabids</taxon>
        <taxon>Malpighiales</taxon>
        <taxon>Passifloraceae</taxon>
        <taxon>Turnera</taxon>
    </lineage>
</organism>
<evidence type="ECO:0000313" key="5">
    <source>
        <dbReference type="EMBL" id="KAJ4838833.1"/>
    </source>
</evidence>
<dbReference type="InterPro" id="IPR003959">
    <property type="entry name" value="ATPase_AAA_core"/>
</dbReference>
<evidence type="ECO:0000256" key="1">
    <source>
        <dbReference type="ARBA" id="ARBA00006914"/>
    </source>
</evidence>
<dbReference type="GO" id="GO:0006337">
    <property type="term" value="P:nucleosome disassembly"/>
    <property type="evidence" value="ECO:0007669"/>
    <property type="project" value="TreeGrafter"/>
</dbReference>
<dbReference type="PANTHER" id="PTHR23069:SF0">
    <property type="entry name" value="TAT-BINDING HOMOLOG 7"/>
    <property type="match status" value="1"/>
</dbReference>
<dbReference type="SUPFAM" id="SSF52540">
    <property type="entry name" value="P-loop containing nucleoside triphosphate hydrolases"/>
    <property type="match status" value="1"/>
</dbReference>
<keyword evidence="3" id="KW-0067">ATP-binding</keyword>
<comment type="caution">
    <text evidence="5">The sequence shown here is derived from an EMBL/GenBank/DDBJ whole genome shotgun (WGS) entry which is preliminary data.</text>
</comment>
<dbReference type="EMBL" id="JAKUCV010003465">
    <property type="protein sequence ID" value="KAJ4838833.1"/>
    <property type="molecule type" value="Genomic_DNA"/>
</dbReference>
<dbReference type="OrthoDB" id="27435at2759"/>
<dbReference type="GO" id="GO:0045815">
    <property type="term" value="P:transcription initiation-coupled chromatin remodeling"/>
    <property type="evidence" value="ECO:0007669"/>
    <property type="project" value="TreeGrafter"/>
</dbReference>
<evidence type="ECO:0000259" key="4">
    <source>
        <dbReference type="Pfam" id="PF00004"/>
    </source>
</evidence>
<dbReference type="Proteomes" id="UP001141552">
    <property type="component" value="Unassembled WGS sequence"/>
</dbReference>
<comment type="similarity">
    <text evidence="1">Belongs to the AAA ATPase family.</text>
</comment>
<reference evidence="5" key="2">
    <citation type="journal article" date="2023" name="Plants (Basel)">
        <title>Annotation of the Turnera subulata (Passifloraceae) Draft Genome Reveals the S-Locus Evolved after the Divergence of Turneroideae from Passifloroideae in a Stepwise Manner.</title>
        <authorList>
            <person name="Henning P.M."/>
            <person name="Roalson E.H."/>
            <person name="Mir W."/>
            <person name="McCubbin A.G."/>
            <person name="Shore J.S."/>
        </authorList>
    </citation>
    <scope>NUCLEOTIDE SEQUENCE</scope>
    <source>
        <strain evidence="5">F60SS</strain>
    </source>
</reference>
<dbReference type="GO" id="GO:0005634">
    <property type="term" value="C:nucleus"/>
    <property type="evidence" value="ECO:0007669"/>
    <property type="project" value="TreeGrafter"/>
</dbReference>
<dbReference type="GO" id="GO:0042393">
    <property type="term" value="F:histone binding"/>
    <property type="evidence" value="ECO:0007669"/>
    <property type="project" value="TreeGrafter"/>
</dbReference>
<evidence type="ECO:0000256" key="3">
    <source>
        <dbReference type="ARBA" id="ARBA00022840"/>
    </source>
</evidence>
<dbReference type="Gene3D" id="1.10.8.60">
    <property type="match status" value="1"/>
</dbReference>
<protein>
    <submittedName>
        <fullName evidence="5">AAA ATPase cdc48</fullName>
    </submittedName>
</protein>
<dbReference type="Gene3D" id="3.40.50.300">
    <property type="entry name" value="P-loop containing nucleotide triphosphate hydrolases"/>
    <property type="match status" value="1"/>
</dbReference>
<keyword evidence="6" id="KW-1185">Reference proteome</keyword>
<dbReference type="InterPro" id="IPR045199">
    <property type="entry name" value="ATAD2-like"/>
</dbReference>
<dbReference type="InterPro" id="IPR027417">
    <property type="entry name" value="P-loop_NTPase"/>
</dbReference>